<evidence type="ECO:0000313" key="1">
    <source>
        <dbReference type="EMBL" id="KKK97099.1"/>
    </source>
</evidence>
<protein>
    <submittedName>
        <fullName evidence="1">Uncharacterized protein</fullName>
    </submittedName>
</protein>
<comment type="caution">
    <text evidence="1">The sequence shown here is derived from an EMBL/GenBank/DDBJ whole genome shotgun (WGS) entry which is preliminary data.</text>
</comment>
<accession>A0A0F9C3Q4</accession>
<gene>
    <name evidence="1" type="ORF">LCGC14_2656140</name>
</gene>
<organism evidence="1">
    <name type="scientific">marine sediment metagenome</name>
    <dbReference type="NCBI Taxonomy" id="412755"/>
    <lineage>
        <taxon>unclassified sequences</taxon>
        <taxon>metagenomes</taxon>
        <taxon>ecological metagenomes</taxon>
    </lineage>
</organism>
<sequence length="99" mass="11890">MKEKKLIYRIGNLDWITIPNDWRKADGIKAKRTETNMGLAQRDYSVKCKTGTEPLMVVEGFWIWWCHTHNQPEKWCSEKRLKIGFYESLDKLKKEQEEN</sequence>
<reference evidence="1" key="1">
    <citation type="journal article" date="2015" name="Nature">
        <title>Complex archaea that bridge the gap between prokaryotes and eukaryotes.</title>
        <authorList>
            <person name="Spang A."/>
            <person name="Saw J.H."/>
            <person name="Jorgensen S.L."/>
            <person name="Zaremba-Niedzwiedzka K."/>
            <person name="Martijn J."/>
            <person name="Lind A.E."/>
            <person name="van Eijk R."/>
            <person name="Schleper C."/>
            <person name="Guy L."/>
            <person name="Ettema T.J."/>
        </authorList>
    </citation>
    <scope>NUCLEOTIDE SEQUENCE</scope>
</reference>
<dbReference type="EMBL" id="LAZR01046196">
    <property type="protein sequence ID" value="KKK97099.1"/>
    <property type="molecule type" value="Genomic_DNA"/>
</dbReference>
<proteinExistence type="predicted"/>
<dbReference type="AlphaFoldDB" id="A0A0F9C3Q4"/>
<name>A0A0F9C3Q4_9ZZZZ</name>